<evidence type="ECO:0000313" key="5">
    <source>
        <dbReference type="EMBL" id="SVB34542.1"/>
    </source>
</evidence>
<name>A0A382D934_9ZZZZ</name>
<comment type="similarity">
    <text evidence="1">Belongs to the aldo/keto reductase family.</text>
</comment>
<sequence>MTSVKLASGLYMPLLGLGTWELRGGKCAEVVERALGLGYRHIDTAHMYRNQEAVGEGIRQSGVPREELFVTTKIWHDALRLNQVLTQFQSCLDQLKLDYVDLLLIHWPSEAVPLEETLAAFDEIHASGRTRHIGVSNFSSEQVDAAVVLAGAPICTNQVEFHPGKFEESLWRHNTEKGVIITAHRPLAVGAVTNDATLADIGLTHKKSAAQVALRWLVQRRIVAIPKASTEVHLRDNMDIFSWTLTGKEMQQIDGL</sequence>
<dbReference type="InterPro" id="IPR036812">
    <property type="entry name" value="NAD(P)_OxRdtase_dom_sf"/>
</dbReference>
<dbReference type="PANTHER" id="PTHR43827:SF3">
    <property type="entry name" value="NADP-DEPENDENT OXIDOREDUCTASE DOMAIN-CONTAINING PROTEIN"/>
    <property type="match status" value="1"/>
</dbReference>
<dbReference type="EMBL" id="UINC01038079">
    <property type="protein sequence ID" value="SVB34542.1"/>
    <property type="molecule type" value="Genomic_DNA"/>
</dbReference>
<feature type="domain" description="NADP-dependent oxidoreductase" evidence="4">
    <location>
        <begin position="15"/>
        <end position="255"/>
    </location>
</feature>
<dbReference type="Pfam" id="PF00248">
    <property type="entry name" value="Aldo_ket_red"/>
    <property type="match status" value="1"/>
</dbReference>
<organism evidence="5">
    <name type="scientific">marine metagenome</name>
    <dbReference type="NCBI Taxonomy" id="408172"/>
    <lineage>
        <taxon>unclassified sequences</taxon>
        <taxon>metagenomes</taxon>
        <taxon>ecological metagenomes</taxon>
    </lineage>
</organism>
<dbReference type="InterPro" id="IPR023210">
    <property type="entry name" value="NADP_OxRdtase_dom"/>
</dbReference>
<dbReference type="SUPFAM" id="SSF51430">
    <property type="entry name" value="NAD(P)-linked oxidoreductase"/>
    <property type="match status" value="1"/>
</dbReference>
<evidence type="ECO:0000256" key="2">
    <source>
        <dbReference type="ARBA" id="ARBA00022857"/>
    </source>
</evidence>
<proteinExistence type="inferred from homology"/>
<dbReference type="PROSITE" id="PS00062">
    <property type="entry name" value="ALDOKETO_REDUCTASE_2"/>
    <property type="match status" value="1"/>
</dbReference>
<reference evidence="5" key="1">
    <citation type="submission" date="2018-05" db="EMBL/GenBank/DDBJ databases">
        <authorList>
            <person name="Lanie J.A."/>
            <person name="Ng W.-L."/>
            <person name="Kazmierczak K.M."/>
            <person name="Andrzejewski T.M."/>
            <person name="Davidsen T.M."/>
            <person name="Wayne K.J."/>
            <person name="Tettelin H."/>
            <person name="Glass J.I."/>
            <person name="Rusch D."/>
            <person name="Podicherti R."/>
            <person name="Tsui H.-C.T."/>
            <person name="Winkler M.E."/>
        </authorList>
    </citation>
    <scope>NUCLEOTIDE SEQUENCE</scope>
</reference>
<evidence type="ECO:0000259" key="4">
    <source>
        <dbReference type="Pfam" id="PF00248"/>
    </source>
</evidence>
<dbReference type="GO" id="GO:0051596">
    <property type="term" value="P:methylglyoxal catabolic process"/>
    <property type="evidence" value="ECO:0007669"/>
    <property type="project" value="TreeGrafter"/>
</dbReference>
<accession>A0A382D934</accession>
<dbReference type="FunFam" id="3.20.20.100:FF:000002">
    <property type="entry name" value="2,5-diketo-D-gluconic acid reductase A"/>
    <property type="match status" value="1"/>
</dbReference>
<dbReference type="GO" id="GO:1990002">
    <property type="term" value="F:methylglyoxal reductase (NADPH) (acetol producing) activity"/>
    <property type="evidence" value="ECO:0007669"/>
    <property type="project" value="TreeGrafter"/>
</dbReference>
<keyword evidence="3" id="KW-0560">Oxidoreductase</keyword>
<dbReference type="Gene3D" id="3.20.20.100">
    <property type="entry name" value="NADP-dependent oxidoreductase domain"/>
    <property type="match status" value="1"/>
</dbReference>
<evidence type="ECO:0000256" key="3">
    <source>
        <dbReference type="ARBA" id="ARBA00023002"/>
    </source>
</evidence>
<gene>
    <name evidence="5" type="ORF">METZ01_LOCUS187396</name>
</gene>
<dbReference type="InterPro" id="IPR020471">
    <property type="entry name" value="AKR"/>
</dbReference>
<dbReference type="PANTHER" id="PTHR43827">
    <property type="entry name" value="2,5-DIKETO-D-GLUCONIC ACID REDUCTASE"/>
    <property type="match status" value="1"/>
</dbReference>
<dbReference type="PRINTS" id="PR00069">
    <property type="entry name" value="ALDKETRDTASE"/>
</dbReference>
<dbReference type="PIRSF" id="PIRSF000097">
    <property type="entry name" value="AKR"/>
    <property type="match status" value="1"/>
</dbReference>
<dbReference type="AlphaFoldDB" id="A0A382D934"/>
<protein>
    <recommendedName>
        <fullName evidence="4">NADP-dependent oxidoreductase domain-containing protein</fullName>
    </recommendedName>
</protein>
<evidence type="ECO:0000256" key="1">
    <source>
        <dbReference type="ARBA" id="ARBA00007905"/>
    </source>
</evidence>
<dbReference type="InterPro" id="IPR018170">
    <property type="entry name" value="Aldo/ket_reductase_CS"/>
</dbReference>
<keyword evidence="2" id="KW-0521">NADP</keyword>
<dbReference type="PROSITE" id="PS00798">
    <property type="entry name" value="ALDOKETO_REDUCTASE_1"/>
    <property type="match status" value="1"/>
</dbReference>